<keyword evidence="5" id="KW-1185">Reference proteome</keyword>
<feature type="transmembrane region" description="Helical" evidence="3">
    <location>
        <begin position="20"/>
        <end position="43"/>
    </location>
</feature>
<evidence type="ECO:0000256" key="2">
    <source>
        <dbReference type="SAM" id="MobiDB-lite"/>
    </source>
</evidence>
<dbReference type="Pfam" id="PF04203">
    <property type="entry name" value="Sortase"/>
    <property type="match status" value="1"/>
</dbReference>
<dbReference type="NCBIfam" id="NF033748">
    <property type="entry name" value="class_F_sortase"/>
    <property type="match status" value="1"/>
</dbReference>
<dbReference type="AlphaFoldDB" id="A0A239P029"/>
<dbReference type="InterPro" id="IPR023365">
    <property type="entry name" value="Sortase_dom-sf"/>
</dbReference>
<keyword evidence="3" id="KW-1133">Transmembrane helix</keyword>
<sequence length="233" mass="24151">MARWPKFTTGQTGGRHEKLWRAAGAVLVAVTALAGAGLLGASFSETPVPPQPAAADAMFDPAVPAPTGSPTGSPSGSPTAPVALARSEPASIHISRIGVKAKIMSLGLNKDGTLQVPPLKKADLAGWYSLGASPGEIGNAVVVGHVTTKDNTAVFFRLGELRKDDKIMIKRKDGSMANFVVDGVKAYPKKKFPTALVYGPNQRAGLRLVTCGGNFDAKASNYLDNVIVFATAA</sequence>
<dbReference type="OrthoDB" id="525039at2"/>
<dbReference type="Proteomes" id="UP000198362">
    <property type="component" value="Unassembled WGS sequence"/>
</dbReference>
<evidence type="ECO:0000256" key="1">
    <source>
        <dbReference type="ARBA" id="ARBA00022801"/>
    </source>
</evidence>
<evidence type="ECO:0000313" key="4">
    <source>
        <dbReference type="EMBL" id="SNT60497.1"/>
    </source>
</evidence>
<organism evidence="4 5">
    <name type="scientific">Asanoa hainanensis</name>
    <dbReference type="NCBI Taxonomy" id="560556"/>
    <lineage>
        <taxon>Bacteria</taxon>
        <taxon>Bacillati</taxon>
        <taxon>Actinomycetota</taxon>
        <taxon>Actinomycetes</taxon>
        <taxon>Micromonosporales</taxon>
        <taxon>Micromonosporaceae</taxon>
        <taxon>Asanoa</taxon>
    </lineage>
</organism>
<name>A0A239P029_9ACTN</name>
<gene>
    <name evidence="4" type="ORF">SAMN05421812_112110</name>
</gene>
<dbReference type="EMBL" id="FZPH01000012">
    <property type="protein sequence ID" value="SNT60497.1"/>
    <property type="molecule type" value="Genomic_DNA"/>
</dbReference>
<accession>A0A239P029</accession>
<dbReference type="InterPro" id="IPR042001">
    <property type="entry name" value="Sortase_F"/>
</dbReference>
<protein>
    <submittedName>
        <fullName evidence="4">Sortase family protein</fullName>
    </submittedName>
</protein>
<dbReference type="SUPFAM" id="SSF63817">
    <property type="entry name" value="Sortase"/>
    <property type="match status" value="1"/>
</dbReference>
<dbReference type="RefSeq" id="WP_089253290.1">
    <property type="nucleotide sequence ID" value="NZ_FZPH01000012.1"/>
</dbReference>
<dbReference type="GO" id="GO:0016787">
    <property type="term" value="F:hydrolase activity"/>
    <property type="evidence" value="ECO:0007669"/>
    <property type="project" value="UniProtKB-KW"/>
</dbReference>
<dbReference type="CDD" id="cd05829">
    <property type="entry name" value="Sortase_F"/>
    <property type="match status" value="1"/>
</dbReference>
<reference evidence="4 5" key="1">
    <citation type="submission" date="2017-06" db="EMBL/GenBank/DDBJ databases">
        <authorList>
            <person name="Kim H.J."/>
            <person name="Triplett B.A."/>
        </authorList>
    </citation>
    <scope>NUCLEOTIDE SEQUENCE [LARGE SCALE GENOMIC DNA]</scope>
    <source>
        <strain evidence="4 5">CGMCC 4.5593</strain>
    </source>
</reference>
<keyword evidence="3" id="KW-0472">Membrane</keyword>
<feature type="compositionally biased region" description="Low complexity" evidence="2">
    <location>
        <begin position="65"/>
        <end position="82"/>
    </location>
</feature>
<feature type="region of interest" description="Disordered" evidence="2">
    <location>
        <begin position="49"/>
        <end position="82"/>
    </location>
</feature>
<evidence type="ECO:0000313" key="5">
    <source>
        <dbReference type="Proteomes" id="UP000198362"/>
    </source>
</evidence>
<evidence type="ECO:0000256" key="3">
    <source>
        <dbReference type="SAM" id="Phobius"/>
    </source>
</evidence>
<dbReference type="InterPro" id="IPR005754">
    <property type="entry name" value="Sortase"/>
</dbReference>
<dbReference type="Gene3D" id="2.40.260.10">
    <property type="entry name" value="Sortase"/>
    <property type="match status" value="1"/>
</dbReference>
<keyword evidence="3" id="KW-0812">Transmembrane</keyword>
<proteinExistence type="predicted"/>
<keyword evidence="1" id="KW-0378">Hydrolase</keyword>